<evidence type="ECO:0000256" key="4">
    <source>
        <dbReference type="ARBA" id="ARBA00022801"/>
    </source>
</evidence>
<evidence type="ECO:0000256" key="1">
    <source>
        <dbReference type="ARBA" id="ARBA00001231"/>
    </source>
</evidence>
<dbReference type="PRINTS" id="PR00738">
    <property type="entry name" value="GLHYDRLASE20"/>
</dbReference>
<evidence type="ECO:0000313" key="9">
    <source>
        <dbReference type="EMBL" id="RIJ47892.1"/>
    </source>
</evidence>
<keyword evidence="5" id="KW-0326">Glycosidase</keyword>
<feature type="active site" description="Proton donor" evidence="6">
    <location>
        <position position="349"/>
    </location>
</feature>
<dbReference type="SUPFAM" id="SSF55545">
    <property type="entry name" value="beta-N-acetylhexosaminidase-like domain"/>
    <property type="match status" value="1"/>
</dbReference>
<dbReference type="OrthoDB" id="1090159at2"/>
<dbReference type="Gene3D" id="3.20.20.80">
    <property type="entry name" value="Glycosidases"/>
    <property type="match status" value="1"/>
</dbReference>
<dbReference type="EMBL" id="QWGR01000006">
    <property type="protein sequence ID" value="RIJ47892.1"/>
    <property type="molecule type" value="Genomic_DNA"/>
</dbReference>
<evidence type="ECO:0000313" key="10">
    <source>
        <dbReference type="Proteomes" id="UP000265926"/>
    </source>
</evidence>
<protein>
    <recommendedName>
        <fullName evidence="3">beta-N-acetylhexosaminidase</fullName>
        <ecNumber evidence="3">3.2.1.52</ecNumber>
    </recommendedName>
</protein>
<dbReference type="RefSeq" id="WP_119438238.1">
    <property type="nucleotide sequence ID" value="NZ_QWGR01000006.1"/>
</dbReference>
<dbReference type="InterPro" id="IPR017853">
    <property type="entry name" value="GH"/>
</dbReference>
<dbReference type="GO" id="GO:0005975">
    <property type="term" value="P:carbohydrate metabolic process"/>
    <property type="evidence" value="ECO:0007669"/>
    <property type="project" value="InterPro"/>
</dbReference>
<evidence type="ECO:0000259" key="7">
    <source>
        <dbReference type="Pfam" id="PF00728"/>
    </source>
</evidence>
<evidence type="ECO:0000259" key="8">
    <source>
        <dbReference type="Pfam" id="PF02838"/>
    </source>
</evidence>
<dbReference type="Gene3D" id="3.30.379.10">
    <property type="entry name" value="Chitobiase/beta-hexosaminidase domain 2-like"/>
    <property type="match status" value="1"/>
</dbReference>
<keyword evidence="10" id="KW-1185">Reference proteome</keyword>
<proteinExistence type="inferred from homology"/>
<evidence type="ECO:0000256" key="2">
    <source>
        <dbReference type="ARBA" id="ARBA00006285"/>
    </source>
</evidence>
<dbReference type="GO" id="GO:0030203">
    <property type="term" value="P:glycosaminoglycan metabolic process"/>
    <property type="evidence" value="ECO:0007669"/>
    <property type="project" value="TreeGrafter"/>
</dbReference>
<comment type="similarity">
    <text evidence="2">Belongs to the glycosyl hydrolase 20 family.</text>
</comment>
<dbReference type="Proteomes" id="UP000265926">
    <property type="component" value="Unassembled WGS sequence"/>
</dbReference>
<evidence type="ECO:0000256" key="3">
    <source>
        <dbReference type="ARBA" id="ARBA00012663"/>
    </source>
</evidence>
<reference evidence="9 10" key="1">
    <citation type="submission" date="2018-08" db="EMBL/GenBank/DDBJ databases">
        <title>Pallidiluteibacterium maritimus gen. nov., sp. nov., isolated from coastal sediment.</title>
        <authorList>
            <person name="Zhou L.Y."/>
        </authorList>
    </citation>
    <scope>NUCLEOTIDE SEQUENCE [LARGE SCALE GENOMIC DNA]</scope>
    <source>
        <strain evidence="9 10">XSD2</strain>
    </source>
</reference>
<comment type="catalytic activity">
    <reaction evidence="1">
        <text>Hydrolysis of terminal non-reducing N-acetyl-D-hexosamine residues in N-acetyl-beta-D-hexosaminides.</text>
        <dbReference type="EC" id="3.2.1.52"/>
    </reaction>
</comment>
<dbReference type="InterPro" id="IPR025705">
    <property type="entry name" value="Beta_hexosaminidase_sua/sub"/>
</dbReference>
<evidence type="ECO:0000256" key="5">
    <source>
        <dbReference type="ARBA" id="ARBA00023295"/>
    </source>
</evidence>
<dbReference type="GO" id="GO:0016020">
    <property type="term" value="C:membrane"/>
    <property type="evidence" value="ECO:0007669"/>
    <property type="project" value="TreeGrafter"/>
</dbReference>
<evidence type="ECO:0000256" key="6">
    <source>
        <dbReference type="PIRSR" id="PIRSR625705-1"/>
    </source>
</evidence>
<gene>
    <name evidence="9" type="ORF">D1614_12250</name>
</gene>
<dbReference type="SUPFAM" id="SSF51445">
    <property type="entry name" value="(Trans)glycosidases"/>
    <property type="match status" value="1"/>
</dbReference>
<accession>A0A399SZ45</accession>
<feature type="domain" description="Glycoside hydrolase family 20 catalytic" evidence="7">
    <location>
        <begin position="175"/>
        <end position="521"/>
    </location>
</feature>
<dbReference type="PANTHER" id="PTHR22600">
    <property type="entry name" value="BETA-HEXOSAMINIDASE"/>
    <property type="match status" value="1"/>
</dbReference>
<keyword evidence="4 9" id="KW-0378">Hydrolase</keyword>
<dbReference type="Pfam" id="PF02838">
    <property type="entry name" value="Glyco_hydro_20b"/>
    <property type="match status" value="1"/>
</dbReference>
<comment type="caution">
    <text evidence="9">The sequence shown here is derived from an EMBL/GenBank/DDBJ whole genome shotgun (WGS) entry which is preliminary data.</text>
</comment>
<dbReference type="GO" id="GO:0004563">
    <property type="term" value="F:beta-N-acetylhexosaminidase activity"/>
    <property type="evidence" value="ECO:0007669"/>
    <property type="project" value="UniProtKB-EC"/>
</dbReference>
<dbReference type="InterPro" id="IPR029018">
    <property type="entry name" value="Hex-like_dom2"/>
</dbReference>
<dbReference type="PANTHER" id="PTHR22600:SF57">
    <property type="entry name" value="BETA-N-ACETYLHEXOSAMINIDASE"/>
    <property type="match status" value="1"/>
</dbReference>
<dbReference type="InterPro" id="IPR015882">
    <property type="entry name" value="HEX_bac_N"/>
</dbReference>
<dbReference type="EC" id="3.2.1.52" evidence="3"/>
<organism evidence="9 10">
    <name type="scientific">Maribellus luteus</name>
    <dbReference type="NCBI Taxonomy" id="2305463"/>
    <lineage>
        <taxon>Bacteria</taxon>
        <taxon>Pseudomonadati</taxon>
        <taxon>Bacteroidota</taxon>
        <taxon>Bacteroidia</taxon>
        <taxon>Marinilabiliales</taxon>
        <taxon>Prolixibacteraceae</taxon>
        <taxon>Maribellus</taxon>
    </lineage>
</organism>
<name>A0A399SZ45_9BACT</name>
<dbReference type="InterPro" id="IPR015883">
    <property type="entry name" value="Glyco_hydro_20_cat"/>
</dbReference>
<sequence length="556" mass="63898">MRSKKKRGEVLDRGVENKLMASPFKQFYAIVLLLVAMFPFMVQAADIHILPEPCSVVDLQKEVSLTRNLKVYIDKKSSLDKDYVTQVLTEEGFDIRVVTSEKAADLVFQMDGKVVPEQDGYHLMVYSPERKKQIYAVGNSKNGLLYALQTFRQLIVSYGAQKKIPSCEITDYPAFMWRSYMLDESRHFHGKEVVKKLLDEMVRLKMNVFHWHLVDDPGWRLEIKKYPLLTEIGSKGNFTMMCDGITPLDSASLSLTDRWYYTQDEIREIVAYADARGISIMPEIEIPGHVTASLYAYPWLGASSKQHGKTVAGDLYDVTDPKMEQFFYDVLDEVVALFPSKIVHIGGDEANYVHWQNSPAINTFMQENNIPTYTDLQMWANNRVSKYLSSKNVRMMGWNEITGENIRNDAHIQKSESETLAPGTVVQFWDGEVSLINKAIDKGYDVVNSNRIYTYLDYDYGAIPLEKAYSLMPVPEGIADKDKEKILGVGCQMWGEFIPTTARLYYQTFPRIAAYAEVGWVAPERKGSYLFFRERLKAFETIWEKLGYLNDQKDKY</sequence>
<dbReference type="CDD" id="cd06563">
    <property type="entry name" value="GH20_chitobiase-like"/>
    <property type="match status" value="1"/>
</dbReference>
<dbReference type="AlphaFoldDB" id="A0A399SZ45"/>
<feature type="domain" description="Beta-hexosaminidase bacterial type N-terminal" evidence="8">
    <location>
        <begin position="47"/>
        <end position="172"/>
    </location>
</feature>
<dbReference type="Pfam" id="PF00728">
    <property type="entry name" value="Glyco_hydro_20"/>
    <property type="match status" value="1"/>
</dbReference>